<evidence type="ECO:0000256" key="2">
    <source>
        <dbReference type="SAM" id="MobiDB-lite"/>
    </source>
</evidence>
<keyword evidence="3" id="KW-0812">Transmembrane</keyword>
<comment type="similarity">
    <text evidence="1">Belongs to the peptidase C1 family.</text>
</comment>
<keyword evidence="3" id="KW-0472">Membrane</keyword>
<dbReference type="RefSeq" id="WP_169580421.1">
    <property type="nucleotide sequence ID" value="NZ_CP051480.1"/>
</dbReference>
<feature type="compositionally biased region" description="Polar residues" evidence="2">
    <location>
        <begin position="670"/>
        <end position="681"/>
    </location>
</feature>
<feature type="compositionally biased region" description="Basic and acidic residues" evidence="2">
    <location>
        <begin position="615"/>
        <end position="632"/>
    </location>
</feature>
<dbReference type="GO" id="GO:0008234">
    <property type="term" value="F:cysteine-type peptidase activity"/>
    <property type="evidence" value="ECO:0007669"/>
    <property type="project" value="InterPro"/>
</dbReference>
<dbReference type="InterPro" id="IPR040528">
    <property type="entry name" value="Lectin-like"/>
</dbReference>
<feature type="compositionally biased region" description="Polar residues" evidence="2">
    <location>
        <begin position="604"/>
        <end position="613"/>
    </location>
</feature>
<feature type="domain" description="Peptidase C1A papain C-terminal" evidence="4">
    <location>
        <begin position="38"/>
        <end position="270"/>
    </location>
</feature>
<dbReference type="InterPro" id="IPR038765">
    <property type="entry name" value="Papain-like_cys_pep_sf"/>
</dbReference>
<dbReference type="InterPro" id="IPR000668">
    <property type="entry name" value="Peptidase_C1A_C"/>
</dbReference>
<feature type="compositionally biased region" description="Basic and acidic residues" evidence="2">
    <location>
        <begin position="744"/>
        <end position="763"/>
    </location>
</feature>
<dbReference type="InterPro" id="IPR025660">
    <property type="entry name" value="Pept_his_AS"/>
</dbReference>
<keyword evidence="3" id="KW-1133">Transmembrane helix</keyword>
<reference evidence="5 6" key="1">
    <citation type="submission" date="2020-04" db="EMBL/GenBank/DDBJ databases">
        <title>Novel Mycoplasma species detected in Phocoena phocoena (harbor porpoise) from the USA.</title>
        <authorList>
            <person name="Volokhov D.V."/>
        </authorList>
    </citation>
    <scope>NUCLEOTIDE SEQUENCE [LARGE SCALE GENOMIC DNA]</scope>
    <source>
        <strain evidence="5 6">C264-NAS</strain>
    </source>
</reference>
<dbReference type="CDD" id="cd02619">
    <property type="entry name" value="Peptidase_C1"/>
    <property type="match status" value="1"/>
</dbReference>
<gene>
    <name evidence="5" type="ORF">HGG64_02710</name>
</gene>
<accession>A0A858U599</accession>
<evidence type="ECO:0000259" key="4">
    <source>
        <dbReference type="SMART" id="SM00645"/>
    </source>
</evidence>
<evidence type="ECO:0000256" key="1">
    <source>
        <dbReference type="ARBA" id="ARBA00008455"/>
    </source>
</evidence>
<dbReference type="Proteomes" id="UP000501728">
    <property type="component" value="Chromosome"/>
</dbReference>
<feature type="region of interest" description="Disordered" evidence="2">
    <location>
        <begin position="604"/>
        <end position="763"/>
    </location>
</feature>
<evidence type="ECO:0000256" key="3">
    <source>
        <dbReference type="SAM" id="Phobius"/>
    </source>
</evidence>
<dbReference type="Pfam" id="PF18560">
    <property type="entry name" value="Lectin_like"/>
    <property type="match status" value="1"/>
</dbReference>
<dbReference type="SUPFAM" id="SSF54001">
    <property type="entry name" value="Cysteine proteinases"/>
    <property type="match status" value="1"/>
</dbReference>
<proteinExistence type="inferred from homology"/>
<dbReference type="Pfam" id="PF00112">
    <property type="entry name" value="Peptidase_C1"/>
    <property type="match status" value="1"/>
</dbReference>
<dbReference type="KEGG" id="mphn:HGG64_02710"/>
<protein>
    <recommendedName>
        <fullName evidence="4">Peptidase C1A papain C-terminal domain-containing protein</fullName>
    </recommendedName>
</protein>
<sequence length="813" mass="92480">MFVDKPADYVIKQAIEKRVKENDNVYQIDLGDDKILKLVKFDMRDYGFVTDPEYQKNRTCWGFAVVSAVEGNILKHGFYKNSKTLDLWEYNLIHNSKIRKAEADPLRLTANDITSDYIDWNEGDSPKAVSYSLLQWNSLLDKNGRRNVEDEKFEKYSYSNYILKDIIHVDNNVNDVKKAIYKYGSVVVTLNMTPDSTVKYYNTKEPGQKILHAVNLIGWDDSAVDKEGKKTGAWIAKNSWGTKAHDNGFFHLSYDSDISEIRALDYTTRTESQYDNNYYYDGFNIDIYSKNKTAAASFPVLKDNDKNDEFLRAVNVSFKGKNSEITIKIYKNHSKDIANRANFNPTDGELVATQKQQFENPGSRTIDLKDKIKLEANTVFSVVVEQKSDDPDAGVILSSEEHSTNDLTFVKEGDKWVNPWFNNRGVARIKAFTQSIYNPNKQTNNDIKYLDTNVEPLKILSYQSQEYKNFQNNIKLFDSSNTNQLVEEQDFTKTTEVFFDNSIKTVSDDNIIGYYHVIISGKNKYKGTKDLYFLIKVSLRPPLSNDLEYSIDGNTIKFKNLSPKISKNWKLFGDTLTYVGLDVNFYRRSSFRVENHENVNIQWTEAEDTSNSAGKEIHINPQIKDKKTHDDSTTNIDSKPNTNENSNNGQNANSDSEDSTFDKSKEQIKNPGNDSNASSKPNTNENSNNGQNANSDSEDSTFDKSKEQIKNPGNDSNVNDMQDESSGQGKKPSTENTSSQKADSSSEKSESSDSKTDKNHDIEKRDHIGSKNYMIPFNTRLIYIILGAILAALSVVGLASFLIVRKIKKNKSK</sequence>
<dbReference type="EMBL" id="CP051480">
    <property type="protein sequence ID" value="QJG66597.1"/>
    <property type="molecule type" value="Genomic_DNA"/>
</dbReference>
<evidence type="ECO:0000313" key="5">
    <source>
        <dbReference type="EMBL" id="QJG66597.1"/>
    </source>
</evidence>
<dbReference type="PANTHER" id="PTHR12411">
    <property type="entry name" value="CYSTEINE PROTEASE FAMILY C1-RELATED"/>
    <property type="match status" value="1"/>
</dbReference>
<dbReference type="Gene3D" id="3.90.70.10">
    <property type="entry name" value="Cysteine proteinases"/>
    <property type="match status" value="1"/>
</dbReference>
<feature type="compositionally biased region" description="Low complexity" evidence="2">
    <location>
        <begin position="641"/>
        <end position="654"/>
    </location>
</feature>
<dbReference type="AlphaFoldDB" id="A0A858U599"/>
<feature type="compositionally biased region" description="Low complexity" evidence="2">
    <location>
        <begin position="682"/>
        <end position="695"/>
    </location>
</feature>
<keyword evidence="6" id="KW-1185">Reference proteome</keyword>
<name>A0A858U599_9MOLU</name>
<evidence type="ECO:0000313" key="6">
    <source>
        <dbReference type="Proteomes" id="UP000501728"/>
    </source>
</evidence>
<feature type="transmembrane region" description="Helical" evidence="3">
    <location>
        <begin position="781"/>
        <end position="804"/>
    </location>
</feature>
<dbReference type="PROSITE" id="PS00639">
    <property type="entry name" value="THIOL_PROTEASE_HIS"/>
    <property type="match status" value="1"/>
</dbReference>
<organism evidence="5 6">
    <name type="scientific">Mycoplasma phocoeninasale</name>
    <dbReference type="NCBI Taxonomy" id="2726117"/>
    <lineage>
        <taxon>Bacteria</taxon>
        <taxon>Bacillati</taxon>
        <taxon>Mycoplasmatota</taxon>
        <taxon>Mollicutes</taxon>
        <taxon>Mycoplasmataceae</taxon>
        <taxon>Mycoplasma</taxon>
    </lineage>
</organism>
<feature type="compositionally biased region" description="Polar residues" evidence="2">
    <location>
        <begin position="711"/>
        <end position="728"/>
    </location>
</feature>
<dbReference type="InterPro" id="IPR013128">
    <property type="entry name" value="Peptidase_C1A"/>
</dbReference>
<dbReference type="GO" id="GO:0006508">
    <property type="term" value="P:proteolysis"/>
    <property type="evidence" value="ECO:0007669"/>
    <property type="project" value="InterPro"/>
</dbReference>
<dbReference type="SMART" id="SM00645">
    <property type="entry name" value="Pept_C1"/>
    <property type="match status" value="1"/>
</dbReference>